<dbReference type="InterPro" id="IPR038939">
    <property type="entry name" value="PDV1/PDV2"/>
</dbReference>
<feature type="coiled-coil region" evidence="1">
    <location>
        <begin position="36"/>
        <end position="69"/>
    </location>
</feature>
<gene>
    <name evidence="3" type="ORF">M8C21_012856</name>
</gene>
<feature type="region of interest" description="Disordered" evidence="2">
    <location>
        <begin position="139"/>
        <end position="161"/>
    </location>
</feature>
<proteinExistence type="predicted"/>
<protein>
    <recommendedName>
        <fullName evidence="5">Plastid division protein PDV2</fullName>
    </recommendedName>
</protein>
<comment type="caution">
    <text evidence="3">The sequence shown here is derived from an EMBL/GenBank/DDBJ whole genome shotgun (WGS) entry which is preliminary data.</text>
</comment>
<keyword evidence="1" id="KW-0175">Coiled coil</keyword>
<dbReference type="GO" id="GO:0010020">
    <property type="term" value="P:chloroplast fission"/>
    <property type="evidence" value="ECO:0007669"/>
    <property type="project" value="InterPro"/>
</dbReference>
<dbReference type="EMBL" id="JAMZMK010006605">
    <property type="protein sequence ID" value="KAI7748067.1"/>
    <property type="molecule type" value="Genomic_DNA"/>
</dbReference>
<dbReference type="Proteomes" id="UP001206925">
    <property type="component" value="Unassembled WGS sequence"/>
</dbReference>
<dbReference type="PANTHER" id="PTHR33600">
    <property type="entry name" value="PLASTID DIVISION PROTEIN PDV2"/>
    <property type="match status" value="1"/>
</dbReference>
<evidence type="ECO:0000256" key="1">
    <source>
        <dbReference type="SAM" id="Coils"/>
    </source>
</evidence>
<sequence length="264" mass="28926">MDEDGIALVLARASDLRSKITNCIQNTSSSTPQHDSEEAEEEADGLLNIRESLEALEAQLSSLQALQQQQWYEKEASLAEIDYSRKKLLQKLKAYKGAELEVIREATAFASSAVEMESNDLLLPPYPTRPTSSHFPLTTKIPQNETPNGEPNGIVHQSPPKSPLKGLTQIIGAAAKAVFSVVGFIAVLHLSGFEPRLDRRGNDSKAFGMAQEQGNEEKTEKTFECPPGKVLVVENGVTRCFVKERVEIPFKSVAKIPDVNYGCG</sequence>
<dbReference type="PANTHER" id="PTHR33600:SF3">
    <property type="entry name" value="PLASTID DIVISION PROTEIN PDV2"/>
    <property type="match status" value="1"/>
</dbReference>
<feature type="compositionally biased region" description="Polar residues" evidence="2">
    <location>
        <begin position="139"/>
        <end position="149"/>
    </location>
</feature>
<dbReference type="AlphaFoldDB" id="A0AAD5CU64"/>
<evidence type="ECO:0000313" key="3">
    <source>
        <dbReference type="EMBL" id="KAI7748067.1"/>
    </source>
</evidence>
<organism evidence="3 4">
    <name type="scientific">Ambrosia artemisiifolia</name>
    <name type="common">Common ragweed</name>
    <dbReference type="NCBI Taxonomy" id="4212"/>
    <lineage>
        <taxon>Eukaryota</taxon>
        <taxon>Viridiplantae</taxon>
        <taxon>Streptophyta</taxon>
        <taxon>Embryophyta</taxon>
        <taxon>Tracheophyta</taxon>
        <taxon>Spermatophyta</taxon>
        <taxon>Magnoliopsida</taxon>
        <taxon>eudicotyledons</taxon>
        <taxon>Gunneridae</taxon>
        <taxon>Pentapetalae</taxon>
        <taxon>asterids</taxon>
        <taxon>campanulids</taxon>
        <taxon>Asterales</taxon>
        <taxon>Asteraceae</taxon>
        <taxon>Asteroideae</taxon>
        <taxon>Heliantheae alliance</taxon>
        <taxon>Heliantheae</taxon>
        <taxon>Ambrosia</taxon>
    </lineage>
</organism>
<evidence type="ECO:0000313" key="4">
    <source>
        <dbReference type="Proteomes" id="UP001206925"/>
    </source>
</evidence>
<accession>A0AAD5CU64</accession>
<evidence type="ECO:0008006" key="5">
    <source>
        <dbReference type="Google" id="ProtNLM"/>
    </source>
</evidence>
<reference evidence="3" key="1">
    <citation type="submission" date="2022-06" db="EMBL/GenBank/DDBJ databases">
        <title>Uncovering the hologenomic basis of an extraordinary plant invasion.</title>
        <authorList>
            <person name="Bieker V.C."/>
            <person name="Martin M.D."/>
            <person name="Gilbert T."/>
            <person name="Hodgins K."/>
            <person name="Battlay P."/>
            <person name="Petersen B."/>
            <person name="Wilson J."/>
        </authorList>
    </citation>
    <scope>NUCLEOTIDE SEQUENCE</scope>
    <source>
        <strain evidence="3">AA19_3_7</strain>
        <tissue evidence="3">Leaf</tissue>
    </source>
</reference>
<keyword evidence="4" id="KW-1185">Reference proteome</keyword>
<evidence type="ECO:0000256" key="2">
    <source>
        <dbReference type="SAM" id="MobiDB-lite"/>
    </source>
</evidence>
<name>A0AAD5CU64_AMBAR</name>